<dbReference type="AlphaFoldDB" id="A0AAD3HES8"/>
<protein>
    <recommendedName>
        <fullName evidence="8">dCMP deaminase</fullName>
        <ecNumber evidence="7">3.5.4.12</ecNumber>
    </recommendedName>
    <alternativeName>
        <fullName evidence="8">dCMP deaminase</fullName>
    </alternativeName>
</protein>
<dbReference type="EMBL" id="BLLK01000069">
    <property type="protein sequence ID" value="GFH60499.1"/>
    <property type="molecule type" value="Genomic_DNA"/>
</dbReference>
<evidence type="ECO:0000256" key="8">
    <source>
        <dbReference type="ARBA" id="ARBA00041763"/>
    </source>
</evidence>
<dbReference type="InterPro" id="IPR016193">
    <property type="entry name" value="Cytidine_deaminase-like"/>
</dbReference>
<dbReference type="Pfam" id="PF00383">
    <property type="entry name" value="dCMP_cyt_deam_1"/>
    <property type="match status" value="2"/>
</dbReference>
<dbReference type="FunFam" id="3.40.140.10:FF:000021">
    <property type="entry name" value="Deoxycytidylate deaminase"/>
    <property type="match status" value="2"/>
</dbReference>
<gene>
    <name evidence="10" type="ORF">CTEN210_16975</name>
</gene>
<evidence type="ECO:0000313" key="10">
    <source>
        <dbReference type="EMBL" id="GFH60499.1"/>
    </source>
</evidence>
<evidence type="ECO:0000256" key="3">
    <source>
        <dbReference type="ARBA" id="ARBA00022723"/>
    </source>
</evidence>
<dbReference type="GO" id="GO:0004132">
    <property type="term" value="F:dCMP deaminase activity"/>
    <property type="evidence" value="ECO:0007669"/>
    <property type="project" value="UniProtKB-EC"/>
</dbReference>
<dbReference type="InterPro" id="IPR015517">
    <property type="entry name" value="dCMP_deaminase-rel"/>
</dbReference>
<dbReference type="PROSITE" id="PS00903">
    <property type="entry name" value="CYT_DCMP_DEAMINASES_1"/>
    <property type="match status" value="1"/>
</dbReference>
<evidence type="ECO:0000256" key="7">
    <source>
        <dbReference type="ARBA" id="ARBA00038938"/>
    </source>
</evidence>
<proteinExistence type="inferred from homology"/>
<evidence type="ECO:0000256" key="6">
    <source>
        <dbReference type="ARBA" id="ARBA00022833"/>
    </source>
</evidence>
<evidence type="ECO:0000256" key="5">
    <source>
        <dbReference type="ARBA" id="ARBA00022801"/>
    </source>
</evidence>
<dbReference type="GO" id="GO:0008270">
    <property type="term" value="F:zinc ion binding"/>
    <property type="evidence" value="ECO:0007669"/>
    <property type="project" value="InterPro"/>
</dbReference>
<dbReference type="InterPro" id="IPR002125">
    <property type="entry name" value="CMP_dCMP_dom"/>
</dbReference>
<dbReference type="Gene3D" id="3.40.140.10">
    <property type="entry name" value="Cytidine Deaminase, domain 2"/>
    <property type="match status" value="2"/>
</dbReference>
<evidence type="ECO:0000256" key="4">
    <source>
        <dbReference type="ARBA" id="ARBA00022727"/>
    </source>
</evidence>
<reference evidence="10 11" key="1">
    <citation type="journal article" date="2021" name="Sci. Rep.">
        <title>The genome of the diatom Chaetoceros tenuissimus carries an ancient integrated fragment of an extant virus.</title>
        <authorList>
            <person name="Hongo Y."/>
            <person name="Kimura K."/>
            <person name="Takaki Y."/>
            <person name="Yoshida Y."/>
            <person name="Baba S."/>
            <person name="Kobayashi G."/>
            <person name="Nagasaki K."/>
            <person name="Hano T."/>
            <person name="Tomaru Y."/>
        </authorList>
    </citation>
    <scope>NUCLEOTIDE SEQUENCE [LARGE SCALE GENOMIC DNA]</scope>
    <source>
        <strain evidence="10 11">NIES-3715</strain>
    </source>
</reference>
<comment type="cofactor">
    <cofactor evidence="1">
        <name>Zn(2+)</name>
        <dbReference type="ChEBI" id="CHEBI:29105"/>
    </cofactor>
</comment>
<dbReference type="GO" id="GO:0005737">
    <property type="term" value="C:cytoplasm"/>
    <property type="evidence" value="ECO:0007669"/>
    <property type="project" value="TreeGrafter"/>
</dbReference>
<dbReference type="CDD" id="cd01286">
    <property type="entry name" value="deoxycytidylate_deaminase"/>
    <property type="match status" value="2"/>
</dbReference>
<comment type="caution">
    <text evidence="10">The sequence shown here is derived from an EMBL/GenBank/DDBJ whole genome shotgun (WGS) entry which is preliminary data.</text>
</comment>
<organism evidence="10 11">
    <name type="scientific">Chaetoceros tenuissimus</name>
    <dbReference type="NCBI Taxonomy" id="426638"/>
    <lineage>
        <taxon>Eukaryota</taxon>
        <taxon>Sar</taxon>
        <taxon>Stramenopiles</taxon>
        <taxon>Ochrophyta</taxon>
        <taxon>Bacillariophyta</taxon>
        <taxon>Coscinodiscophyceae</taxon>
        <taxon>Chaetocerotophycidae</taxon>
        <taxon>Chaetocerotales</taxon>
        <taxon>Chaetocerotaceae</taxon>
        <taxon>Chaetoceros</taxon>
    </lineage>
</organism>
<dbReference type="PANTHER" id="PTHR11086">
    <property type="entry name" value="DEOXYCYTIDYLATE DEAMINASE-RELATED"/>
    <property type="match status" value="1"/>
</dbReference>
<dbReference type="InterPro" id="IPR016192">
    <property type="entry name" value="APOBEC/CMP_deaminase_Zn-bd"/>
</dbReference>
<keyword evidence="6" id="KW-0862">Zinc</keyword>
<accession>A0AAD3HES8</accession>
<feature type="domain" description="CMP/dCMP-type deaminase" evidence="9">
    <location>
        <begin position="82"/>
        <end position="213"/>
    </location>
</feature>
<evidence type="ECO:0000256" key="2">
    <source>
        <dbReference type="ARBA" id="ARBA00006576"/>
    </source>
</evidence>
<comment type="similarity">
    <text evidence="2">Belongs to the cytidine and deoxycytidylate deaminase family.</text>
</comment>
<feature type="domain" description="CMP/dCMP-type deaminase" evidence="9">
    <location>
        <begin position="282"/>
        <end position="406"/>
    </location>
</feature>
<dbReference type="InterPro" id="IPR035105">
    <property type="entry name" value="Deoxycytidylate_deaminase_dom"/>
</dbReference>
<dbReference type="SUPFAM" id="SSF53927">
    <property type="entry name" value="Cytidine deaminase-like"/>
    <property type="match status" value="2"/>
</dbReference>
<evidence type="ECO:0000256" key="1">
    <source>
        <dbReference type="ARBA" id="ARBA00001947"/>
    </source>
</evidence>
<dbReference type="PANTHER" id="PTHR11086:SF18">
    <property type="entry name" value="DEOXYCYTIDYLATE DEAMINASE"/>
    <property type="match status" value="1"/>
</dbReference>
<keyword evidence="3" id="KW-0479">Metal-binding</keyword>
<sequence length="433" mass="48156">MSSELTSPPIKKQKTEEVDENNFLSPLQSTCRINDSVDNSLTKDECCSSTSDAGDVRSLLLKEAGYDIDNPTNTLKRKNYLAWDDYFMAITLLSAKRSKDPEERFGACIVDEDNRIVGIGYNGFCRGCSDDCLPWASSDEQGRTLHTKHPFICHAEVNAILNKISNDVKGCRIYVDKVPANESAKIIIQAGITEVVYMNDAKETNSTKASRIMFEMAGVKLRRYEINSIAPLDFSKVDGDGQCSDCCKKADDSIEKYRDLLIREADFDPTESAVKKRDSYLSWDDYFTAVAYLTARRSKDPNTQVGCCIVDENKCIVGVGYNGFPRGCDDDHLPWARTGDSELHKKYPYVVHAEVNAILNKGSGNVKGASLYVALFPCCECAKVIIQAGVKEVVYLNDVYHDTDSCRASRIMFEMAGVKTRCHIPSVSTISVN</sequence>
<dbReference type="PROSITE" id="PS51747">
    <property type="entry name" value="CYT_DCMP_DEAMINASES_2"/>
    <property type="match status" value="2"/>
</dbReference>
<evidence type="ECO:0000313" key="11">
    <source>
        <dbReference type="Proteomes" id="UP001054902"/>
    </source>
</evidence>
<keyword evidence="4" id="KW-0545">Nucleotide biosynthesis</keyword>
<dbReference type="GO" id="GO:0009165">
    <property type="term" value="P:nucleotide biosynthetic process"/>
    <property type="evidence" value="ECO:0007669"/>
    <property type="project" value="UniProtKB-KW"/>
</dbReference>
<keyword evidence="5" id="KW-0378">Hydrolase</keyword>
<dbReference type="EC" id="3.5.4.12" evidence="7"/>
<evidence type="ECO:0000259" key="9">
    <source>
        <dbReference type="PROSITE" id="PS51747"/>
    </source>
</evidence>
<name>A0AAD3HES8_9STRA</name>
<dbReference type="Proteomes" id="UP001054902">
    <property type="component" value="Unassembled WGS sequence"/>
</dbReference>
<keyword evidence="11" id="KW-1185">Reference proteome</keyword>